<organism evidence="1 2">
    <name type="scientific">Carya illinoinensis</name>
    <name type="common">Pecan</name>
    <dbReference type="NCBI Taxonomy" id="32201"/>
    <lineage>
        <taxon>Eukaryota</taxon>
        <taxon>Viridiplantae</taxon>
        <taxon>Streptophyta</taxon>
        <taxon>Embryophyta</taxon>
        <taxon>Tracheophyta</taxon>
        <taxon>Spermatophyta</taxon>
        <taxon>Magnoliopsida</taxon>
        <taxon>eudicotyledons</taxon>
        <taxon>Gunneridae</taxon>
        <taxon>Pentapetalae</taxon>
        <taxon>rosids</taxon>
        <taxon>fabids</taxon>
        <taxon>Fagales</taxon>
        <taxon>Juglandaceae</taxon>
        <taxon>Carya</taxon>
    </lineage>
</organism>
<dbReference type="EMBL" id="CM031810">
    <property type="protein sequence ID" value="KAG6664340.1"/>
    <property type="molecule type" value="Genomic_DNA"/>
</dbReference>
<sequence>MYHQQRYTATTAGRLGRVQTAMRTRTRTITIRMGVRSNPPSSDSMQHLAIFTHTTHSLLSSSVFFFWFLASEGEEEDILDSECVHHVSHGNLLQLTWAVEHLFF</sequence>
<evidence type="ECO:0000313" key="1">
    <source>
        <dbReference type="EMBL" id="KAG6664340.1"/>
    </source>
</evidence>
<gene>
    <name evidence="1" type="ORF">CIPAW_02G086500</name>
</gene>
<name>A0A8T1RA47_CARIL</name>
<keyword evidence="2" id="KW-1185">Reference proteome</keyword>
<reference evidence="1" key="1">
    <citation type="submission" date="2020-12" db="EMBL/GenBank/DDBJ databases">
        <title>WGS assembly of Carya illinoinensis cv. Pawnee.</title>
        <authorList>
            <person name="Platts A."/>
            <person name="Shu S."/>
            <person name="Wright S."/>
            <person name="Barry K."/>
            <person name="Edger P."/>
            <person name="Pires J.C."/>
            <person name="Schmutz J."/>
        </authorList>
    </citation>
    <scope>NUCLEOTIDE SEQUENCE</scope>
    <source>
        <tissue evidence="1">Leaf</tissue>
    </source>
</reference>
<proteinExistence type="predicted"/>
<dbReference type="Proteomes" id="UP000811609">
    <property type="component" value="Chromosome 2"/>
</dbReference>
<accession>A0A8T1RA47</accession>
<comment type="caution">
    <text evidence="1">The sequence shown here is derived from an EMBL/GenBank/DDBJ whole genome shotgun (WGS) entry which is preliminary data.</text>
</comment>
<dbReference type="AlphaFoldDB" id="A0A8T1RA47"/>
<evidence type="ECO:0000313" key="2">
    <source>
        <dbReference type="Proteomes" id="UP000811609"/>
    </source>
</evidence>
<protein>
    <submittedName>
        <fullName evidence="1">Uncharacterized protein</fullName>
    </submittedName>
</protein>